<feature type="non-terminal residue" evidence="2">
    <location>
        <position position="1"/>
    </location>
</feature>
<organism evidence="2 3">
    <name type="scientific">Pseudolycoriella hygida</name>
    <dbReference type="NCBI Taxonomy" id="35572"/>
    <lineage>
        <taxon>Eukaryota</taxon>
        <taxon>Metazoa</taxon>
        <taxon>Ecdysozoa</taxon>
        <taxon>Arthropoda</taxon>
        <taxon>Hexapoda</taxon>
        <taxon>Insecta</taxon>
        <taxon>Pterygota</taxon>
        <taxon>Neoptera</taxon>
        <taxon>Endopterygota</taxon>
        <taxon>Diptera</taxon>
        <taxon>Nematocera</taxon>
        <taxon>Sciaroidea</taxon>
        <taxon>Sciaridae</taxon>
        <taxon>Pseudolycoriella</taxon>
    </lineage>
</organism>
<keyword evidence="3" id="KW-1185">Reference proteome</keyword>
<sequence length="121" mass="14052">TFFCSHSANTCFGIKCSSSSSSYMANKVIYIKFIFIPSCEPGVVYVFRTRFRSSGKDYLTNDWKILNEILIDYFDTLPSCDEYLIVILIKWSFSQGHRFICGIAMYKIKQERIQTSYALCK</sequence>
<proteinExistence type="predicted"/>
<dbReference type="EMBL" id="WJQU01000002">
    <property type="protein sequence ID" value="KAJ6640920.1"/>
    <property type="molecule type" value="Genomic_DNA"/>
</dbReference>
<reference evidence="2" key="1">
    <citation type="submission" date="2022-07" db="EMBL/GenBank/DDBJ databases">
        <authorList>
            <person name="Trinca V."/>
            <person name="Uliana J.V.C."/>
            <person name="Torres T.T."/>
            <person name="Ward R.J."/>
            <person name="Monesi N."/>
        </authorList>
    </citation>
    <scope>NUCLEOTIDE SEQUENCE</scope>
    <source>
        <strain evidence="2">HSMRA1968</strain>
        <tissue evidence="2">Whole embryos</tissue>
    </source>
</reference>
<feature type="non-terminal residue" evidence="2">
    <location>
        <position position="121"/>
    </location>
</feature>
<feature type="transmembrane region" description="Helical" evidence="1">
    <location>
        <begin position="28"/>
        <end position="47"/>
    </location>
</feature>
<protein>
    <submittedName>
        <fullName evidence="2">Uncharacterized protein</fullName>
    </submittedName>
</protein>
<dbReference type="Proteomes" id="UP001151699">
    <property type="component" value="Chromosome B"/>
</dbReference>
<name>A0A9Q0S2D2_9DIPT</name>
<evidence type="ECO:0000256" key="1">
    <source>
        <dbReference type="SAM" id="Phobius"/>
    </source>
</evidence>
<keyword evidence="1" id="KW-1133">Transmembrane helix</keyword>
<keyword evidence="1" id="KW-0812">Transmembrane</keyword>
<dbReference type="AlphaFoldDB" id="A0A9Q0S2D2"/>
<keyword evidence="1" id="KW-0472">Membrane</keyword>
<comment type="caution">
    <text evidence="2">The sequence shown here is derived from an EMBL/GenBank/DDBJ whole genome shotgun (WGS) entry which is preliminary data.</text>
</comment>
<accession>A0A9Q0S2D2</accession>
<gene>
    <name evidence="2" type="ORF">Bhyg_05853</name>
</gene>
<evidence type="ECO:0000313" key="2">
    <source>
        <dbReference type="EMBL" id="KAJ6640920.1"/>
    </source>
</evidence>
<evidence type="ECO:0000313" key="3">
    <source>
        <dbReference type="Proteomes" id="UP001151699"/>
    </source>
</evidence>